<gene>
    <name evidence="1" type="primary">U6500J02980</name>
    <name evidence="1" type="ORF">SEUBUCD650_0J02980</name>
</gene>
<keyword evidence="2" id="KW-1185">Reference proteome</keyword>
<accession>A0ABN8VCP0</accession>
<organism evidence="1 2">
    <name type="scientific">Saccharomyces eubayanus</name>
    <name type="common">Yeast</name>
    <dbReference type="NCBI Taxonomy" id="1080349"/>
    <lineage>
        <taxon>Eukaryota</taxon>
        <taxon>Fungi</taxon>
        <taxon>Dikarya</taxon>
        <taxon>Ascomycota</taxon>
        <taxon>Saccharomycotina</taxon>
        <taxon>Saccharomycetes</taxon>
        <taxon>Saccharomycetales</taxon>
        <taxon>Saccharomycetaceae</taxon>
        <taxon>Saccharomyces</taxon>
    </lineage>
</organism>
<protein>
    <submittedName>
        <fullName evidence="1">Uncharacterized protein</fullName>
    </submittedName>
</protein>
<reference evidence="1" key="1">
    <citation type="submission" date="2022-08" db="EMBL/GenBank/DDBJ databases">
        <authorList>
            <person name="Byrne P K."/>
        </authorList>
    </citation>
    <scope>NUCLEOTIDE SEQUENCE</scope>
    <source>
        <strain evidence="1">UCD650</strain>
    </source>
</reference>
<evidence type="ECO:0000313" key="1">
    <source>
        <dbReference type="EMBL" id="CAI1522265.1"/>
    </source>
</evidence>
<sequence>MCLRNEISSMFQFTFQEVIYSRFIWILKVMCDDSYDPVEEYYFKQNGANPGGQENWNKQQASQMYARSLQPESLPALNPLSYNKEWVNLGKRNLDEEQPSGKRKRRE</sequence>
<evidence type="ECO:0000313" key="2">
    <source>
        <dbReference type="Proteomes" id="UP001152964"/>
    </source>
</evidence>
<proteinExistence type="predicted"/>
<dbReference type="InterPro" id="IPR033775">
    <property type="entry name" value="DUF5137"/>
</dbReference>
<dbReference type="Proteomes" id="UP001152964">
    <property type="component" value="Chromosome 10"/>
</dbReference>
<dbReference type="Pfam" id="PF17220">
    <property type="entry name" value="DUF5137"/>
    <property type="match status" value="1"/>
</dbReference>
<name>A0ABN8VCP0_SACEU</name>
<dbReference type="EMBL" id="OX291500">
    <property type="protein sequence ID" value="CAI1522265.1"/>
    <property type="molecule type" value="Genomic_DNA"/>
</dbReference>